<name>A0ABQ1TEI6_9BACT</name>
<accession>A0ABQ1TEI6</accession>
<protein>
    <submittedName>
        <fullName evidence="1">Uncharacterized protein</fullName>
    </submittedName>
</protein>
<keyword evidence="2" id="KW-1185">Reference proteome</keyword>
<sequence length="116" mass="13007">MAIKANEQDWRDFDIEALDMLYPLSPAMEQDYDNPIARFQVGQPIICVNAKWPTMVATANLQVPASGAVYHIRAIEPKPWGFGLLLAEISNPIMKLSSGRVAEPSFDEDRFMPVLD</sequence>
<proteinExistence type="predicted"/>
<comment type="caution">
    <text evidence="1">The sequence shown here is derived from an EMBL/GenBank/DDBJ whole genome shotgun (WGS) entry which is preliminary data.</text>
</comment>
<reference evidence="2" key="1">
    <citation type="journal article" date="2019" name="Int. J. Syst. Evol. Microbiol.">
        <title>The Global Catalogue of Microorganisms (GCM) 10K type strain sequencing project: providing services to taxonomists for standard genome sequencing and annotation.</title>
        <authorList>
            <consortium name="The Broad Institute Genomics Platform"/>
            <consortium name="The Broad Institute Genome Sequencing Center for Infectious Disease"/>
            <person name="Wu L."/>
            <person name="Ma J."/>
        </authorList>
    </citation>
    <scope>NUCLEOTIDE SEQUENCE [LARGE SCALE GENOMIC DNA]</scope>
    <source>
        <strain evidence="2">CGMCC 1.15197</strain>
    </source>
</reference>
<evidence type="ECO:0000313" key="2">
    <source>
        <dbReference type="Proteomes" id="UP000632273"/>
    </source>
</evidence>
<dbReference type="EMBL" id="BMHT01000001">
    <property type="protein sequence ID" value="GGE93663.1"/>
    <property type="molecule type" value="Genomic_DNA"/>
</dbReference>
<organism evidence="1 2">
    <name type="scientific">Hymenobacter cavernae</name>
    <dbReference type="NCBI Taxonomy" id="2044852"/>
    <lineage>
        <taxon>Bacteria</taxon>
        <taxon>Pseudomonadati</taxon>
        <taxon>Bacteroidota</taxon>
        <taxon>Cytophagia</taxon>
        <taxon>Cytophagales</taxon>
        <taxon>Hymenobacteraceae</taxon>
        <taxon>Hymenobacter</taxon>
    </lineage>
</organism>
<dbReference type="Proteomes" id="UP000632273">
    <property type="component" value="Unassembled WGS sequence"/>
</dbReference>
<gene>
    <name evidence="1" type="ORF">GCM10011383_00450</name>
</gene>
<evidence type="ECO:0000313" key="1">
    <source>
        <dbReference type="EMBL" id="GGE93663.1"/>
    </source>
</evidence>